<dbReference type="SUPFAM" id="SSF51735">
    <property type="entry name" value="NAD(P)-binding Rossmann-fold domains"/>
    <property type="match status" value="1"/>
</dbReference>
<accession>A0A1L9SM57</accession>
<dbReference type="GeneID" id="34608906"/>
<organism evidence="4 5">
    <name type="scientific">Penicilliopsis zonata CBS 506.65</name>
    <dbReference type="NCBI Taxonomy" id="1073090"/>
    <lineage>
        <taxon>Eukaryota</taxon>
        <taxon>Fungi</taxon>
        <taxon>Dikarya</taxon>
        <taxon>Ascomycota</taxon>
        <taxon>Pezizomycotina</taxon>
        <taxon>Eurotiomycetes</taxon>
        <taxon>Eurotiomycetidae</taxon>
        <taxon>Eurotiales</taxon>
        <taxon>Aspergillaceae</taxon>
        <taxon>Penicilliopsis</taxon>
    </lineage>
</organism>
<evidence type="ECO:0000256" key="2">
    <source>
        <dbReference type="ARBA" id="ARBA00022857"/>
    </source>
</evidence>
<dbReference type="AlphaFoldDB" id="A0A1L9SM57"/>
<dbReference type="PRINTS" id="PR00081">
    <property type="entry name" value="GDHRDH"/>
</dbReference>
<evidence type="ECO:0008006" key="6">
    <source>
        <dbReference type="Google" id="ProtNLM"/>
    </source>
</evidence>
<dbReference type="InterPro" id="IPR036291">
    <property type="entry name" value="NAD(P)-bd_dom_sf"/>
</dbReference>
<protein>
    <recommendedName>
        <fullName evidence="6">Ketoreductase (KR) domain-containing protein</fullName>
    </recommendedName>
</protein>
<comment type="similarity">
    <text evidence="1">Belongs to the short-chain dehydrogenases/reductases (SDR) family.</text>
</comment>
<dbReference type="PANTHER" id="PTHR24320">
    <property type="entry name" value="RETINOL DEHYDROGENASE"/>
    <property type="match status" value="1"/>
</dbReference>
<keyword evidence="3" id="KW-0560">Oxidoreductase</keyword>
<dbReference type="Gene3D" id="3.40.50.720">
    <property type="entry name" value="NAD(P)-binding Rossmann-like Domain"/>
    <property type="match status" value="1"/>
</dbReference>
<name>A0A1L9SM57_9EURO</name>
<dbReference type="InterPro" id="IPR002347">
    <property type="entry name" value="SDR_fam"/>
</dbReference>
<dbReference type="Pfam" id="PF00106">
    <property type="entry name" value="adh_short"/>
    <property type="match status" value="1"/>
</dbReference>
<keyword evidence="2" id="KW-0521">NADP</keyword>
<evidence type="ECO:0000313" key="4">
    <source>
        <dbReference type="EMBL" id="OJJ48213.1"/>
    </source>
</evidence>
<reference evidence="5" key="1">
    <citation type="journal article" date="2017" name="Genome Biol.">
        <title>Comparative genomics reveals high biological diversity and specific adaptations in the industrially and medically important fungal genus Aspergillus.</title>
        <authorList>
            <person name="de Vries R.P."/>
            <person name="Riley R."/>
            <person name="Wiebenga A."/>
            <person name="Aguilar-Osorio G."/>
            <person name="Amillis S."/>
            <person name="Uchima C.A."/>
            <person name="Anderluh G."/>
            <person name="Asadollahi M."/>
            <person name="Askin M."/>
            <person name="Barry K."/>
            <person name="Battaglia E."/>
            <person name="Bayram O."/>
            <person name="Benocci T."/>
            <person name="Braus-Stromeyer S.A."/>
            <person name="Caldana C."/>
            <person name="Canovas D."/>
            <person name="Cerqueira G.C."/>
            <person name="Chen F."/>
            <person name="Chen W."/>
            <person name="Choi C."/>
            <person name="Clum A."/>
            <person name="Dos Santos R.A."/>
            <person name="Damasio A.R."/>
            <person name="Diallinas G."/>
            <person name="Emri T."/>
            <person name="Fekete E."/>
            <person name="Flipphi M."/>
            <person name="Freyberg S."/>
            <person name="Gallo A."/>
            <person name="Gournas C."/>
            <person name="Habgood R."/>
            <person name="Hainaut M."/>
            <person name="Harispe M.L."/>
            <person name="Henrissat B."/>
            <person name="Hilden K.S."/>
            <person name="Hope R."/>
            <person name="Hossain A."/>
            <person name="Karabika E."/>
            <person name="Karaffa L."/>
            <person name="Karanyi Z."/>
            <person name="Krasevec N."/>
            <person name="Kuo A."/>
            <person name="Kusch H."/>
            <person name="LaButti K."/>
            <person name="Lagendijk E.L."/>
            <person name="Lapidus A."/>
            <person name="Levasseur A."/>
            <person name="Lindquist E."/>
            <person name="Lipzen A."/>
            <person name="Logrieco A.F."/>
            <person name="MacCabe A."/>
            <person name="Maekelae M.R."/>
            <person name="Malavazi I."/>
            <person name="Melin P."/>
            <person name="Meyer V."/>
            <person name="Mielnichuk N."/>
            <person name="Miskei M."/>
            <person name="Molnar A.P."/>
            <person name="Mule G."/>
            <person name="Ngan C.Y."/>
            <person name="Orejas M."/>
            <person name="Orosz E."/>
            <person name="Ouedraogo J.P."/>
            <person name="Overkamp K.M."/>
            <person name="Park H.-S."/>
            <person name="Perrone G."/>
            <person name="Piumi F."/>
            <person name="Punt P.J."/>
            <person name="Ram A.F."/>
            <person name="Ramon A."/>
            <person name="Rauscher S."/>
            <person name="Record E."/>
            <person name="Riano-Pachon D.M."/>
            <person name="Robert V."/>
            <person name="Roehrig J."/>
            <person name="Ruller R."/>
            <person name="Salamov A."/>
            <person name="Salih N.S."/>
            <person name="Samson R.A."/>
            <person name="Sandor E."/>
            <person name="Sanguinetti M."/>
            <person name="Schuetze T."/>
            <person name="Sepcic K."/>
            <person name="Shelest E."/>
            <person name="Sherlock G."/>
            <person name="Sophianopoulou V."/>
            <person name="Squina F.M."/>
            <person name="Sun H."/>
            <person name="Susca A."/>
            <person name="Todd R.B."/>
            <person name="Tsang A."/>
            <person name="Unkles S.E."/>
            <person name="van de Wiele N."/>
            <person name="van Rossen-Uffink D."/>
            <person name="Oliveira J.V."/>
            <person name="Vesth T.C."/>
            <person name="Visser J."/>
            <person name="Yu J.-H."/>
            <person name="Zhou M."/>
            <person name="Andersen M.R."/>
            <person name="Archer D.B."/>
            <person name="Baker S.E."/>
            <person name="Benoit I."/>
            <person name="Brakhage A.A."/>
            <person name="Braus G.H."/>
            <person name="Fischer R."/>
            <person name="Frisvad J.C."/>
            <person name="Goldman G.H."/>
            <person name="Houbraken J."/>
            <person name="Oakley B."/>
            <person name="Pocsi I."/>
            <person name="Scazzocchio C."/>
            <person name="Seiboth B."/>
            <person name="vanKuyk P.A."/>
            <person name="Wortman J."/>
            <person name="Dyer P.S."/>
            <person name="Grigoriev I.V."/>
        </authorList>
    </citation>
    <scope>NUCLEOTIDE SEQUENCE [LARGE SCALE GENOMIC DNA]</scope>
    <source>
        <strain evidence="5">CBS 506.65</strain>
    </source>
</reference>
<dbReference type="OrthoDB" id="191139at2759"/>
<dbReference type="EMBL" id="KV878339">
    <property type="protein sequence ID" value="OJJ48213.1"/>
    <property type="molecule type" value="Genomic_DNA"/>
</dbReference>
<dbReference type="STRING" id="1073090.A0A1L9SM57"/>
<dbReference type="RefSeq" id="XP_022582723.1">
    <property type="nucleotide sequence ID" value="XM_022722441.1"/>
</dbReference>
<evidence type="ECO:0000256" key="3">
    <source>
        <dbReference type="ARBA" id="ARBA00023002"/>
    </source>
</evidence>
<gene>
    <name evidence="4" type="ORF">ASPZODRAFT_130163</name>
</gene>
<evidence type="ECO:0000256" key="1">
    <source>
        <dbReference type="ARBA" id="ARBA00006484"/>
    </source>
</evidence>
<keyword evidence="5" id="KW-1185">Reference proteome</keyword>
<dbReference type="PANTHER" id="PTHR24320:SF236">
    <property type="entry name" value="SHORT-CHAIN DEHYDROGENASE-RELATED"/>
    <property type="match status" value="1"/>
</dbReference>
<proteinExistence type="inferred from homology"/>
<sequence>MALHNLLTQWFPPAPSFTENHLSSQKDRVFIVTGGNGGIGFELCKILYSTGASIYMASRSRERAEKAIEDIISSSSSTETGTIYFLPLDLNDLESVRRAASIFAERESRLDVLWNNAGMGGNRVAVGARTAQNLEAMVGINCVAAQLFTQLLVPQLQAGSEPFSPSASAVPSRVIWTSSVLAESGTPAHGIDFDALDEGTQSRVRNYAVSKFGNWMLGAEFARRHPHDIISVVINPGNLKTKVFDGTSALLMCLLNRVLYEVKLGAYTALYAGLSPEITVEKNGAYIIPWGRIREDKDCARKDLIQALTPVEEGGLGYSGRFWDWCEQAARRTH</sequence>
<dbReference type="VEuPathDB" id="FungiDB:ASPZODRAFT_130163"/>
<dbReference type="GO" id="GO:0016491">
    <property type="term" value="F:oxidoreductase activity"/>
    <property type="evidence" value="ECO:0007669"/>
    <property type="project" value="UniProtKB-KW"/>
</dbReference>
<evidence type="ECO:0000313" key="5">
    <source>
        <dbReference type="Proteomes" id="UP000184188"/>
    </source>
</evidence>
<dbReference type="Proteomes" id="UP000184188">
    <property type="component" value="Unassembled WGS sequence"/>
</dbReference>